<evidence type="ECO:0000259" key="3">
    <source>
        <dbReference type="Pfam" id="PF19305"/>
    </source>
</evidence>
<dbReference type="SUPFAM" id="SSF103378">
    <property type="entry name" value="2-methylcitrate dehydratase PrpD"/>
    <property type="match status" value="1"/>
</dbReference>
<dbReference type="Pfam" id="PF03972">
    <property type="entry name" value="MmgE_PrpD_N"/>
    <property type="match status" value="1"/>
</dbReference>
<dbReference type="EMBL" id="CP124535">
    <property type="protein sequence ID" value="WGV16076.1"/>
    <property type="molecule type" value="Genomic_DNA"/>
</dbReference>
<dbReference type="Gene3D" id="3.30.1330.120">
    <property type="entry name" value="2-methylcitrate dehydratase PrpD"/>
    <property type="match status" value="1"/>
</dbReference>
<dbReference type="Pfam" id="PF19305">
    <property type="entry name" value="MmgE_PrpD_C"/>
    <property type="match status" value="1"/>
</dbReference>
<reference evidence="4 5" key="1">
    <citation type="submission" date="2023-04" db="EMBL/GenBank/DDBJ databases">
        <title>YMD61, complete Genome.</title>
        <authorList>
            <person name="Zhang J."/>
        </authorList>
    </citation>
    <scope>NUCLEOTIDE SEQUENCE [LARGE SCALE GENOMIC DNA]</scope>
    <source>
        <strain evidence="4 5">YMD61</strain>
    </source>
</reference>
<evidence type="ECO:0000256" key="1">
    <source>
        <dbReference type="ARBA" id="ARBA00006174"/>
    </source>
</evidence>
<keyword evidence="5" id="KW-1185">Reference proteome</keyword>
<dbReference type="InterPro" id="IPR045337">
    <property type="entry name" value="MmgE_PrpD_C"/>
</dbReference>
<name>A0ABY8Q669_9RHOB</name>
<dbReference type="PANTHER" id="PTHR16943:SF8">
    <property type="entry name" value="2-METHYLCITRATE DEHYDRATASE"/>
    <property type="match status" value="1"/>
</dbReference>
<dbReference type="Proteomes" id="UP001230978">
    <property type="component" value="Chromosome"/>
</dbReference>
<proteinExistence type="inferred from homology"/>
<organism evidence="4 5">
    <name type="scientific">Fuscovulum ytuae</name>
    <dbReference type="NCBI Taxonomy" id="3042299"/>
    <lineage>
        <taxon>Bacteria</taxon>
        <taxon>Pseudomonadati</taxon>
        <taxon>Pseudomonadota</taxon>
        <taxon>Alphaproteobacteria</taxon>
        <taxon>Rhodobacterales</taxon>
        <taxon>Paracoccaceae</taxon>
        <taxon>Fuscovulum</taxon>
    </lineage>
</organism>
<dbReference type="Gene3D" id="1.10.4100.10">
    <property type="entry name" value="2-methylcitrate dehydratase PrpD"/>
    <property type="match status" value="1"/>
</dbReference>
<gene>
    <name evidence="4" type="ORF">QF092_17785</name>
</gene>
<evidence type="ECO:0000313" key="5">
    <source>
        <dbReference type="Proteomes" id="UP001230978"/>
    </source>
</evidence>
<accession>A0ABY8Q669</accession>
<dbReference type="InterPro" id="IPR042183">
    <property type="entry name" value="MmgE/PrpD_sf_1"/>
</dbReference>
<protein>
    <submittedName>
        <fullName evidence="4">MmgE/PrpD family protein</fullName>
    </submittedName>
</protein>
<sequence>MSLVFPVAVCRPDARPAPEAQLAWKLAELAAADDRPIDPAAAELAALRLIDNAAVAIAALNRPPVVAARGQAICHPRAGGARVIGLAPEQRADCGWAAMANATAVRELDFHDSYFALDSSHPADCIMPLLAVAQQTRLDGAALVRGILTSYEVQTALVRALPLQHHRIDHVAHLGPAIAAGLGSMLALPVPVIYEAVNLAAHLSLSTRQVRKGRISSWKAAAPGHIGKTAIESVDRAMRGETAPSPIYEGDYGILAVLLKGMGGEVTLPAPQDPCRAILDTLPKAHSAGYHGQAIIDLAFRLRDRLPDLSQVDRITLHTKRMTHMVMGSGSGDPDKWDPAASRETLDHSAPFQFARALVDGHWHHDHSYDPARIAAPEFVALWRKVETVEDPEWNQRFDTAAPLDKAHGARAVVRLLNGDVREDELAVADSHPRGAAPWDQQDYIGKFNTLTAPFVSQAQSSAFLEQAKTLATLSAKQLFAFGIVADLVPLQDSPAGLFERGMR</sequence>
<dbReference type="InterPro" id="IPR045336">
    <property type="entry name" value="MmgE_PrpD_N"/>
</dbReference>
<dbReference type="InterPro" id="IPR036148">
    <property type="entry name" value="MmgE/PrpD_sf"/>
</dbReference>
<feature type="domain" description="MmgE/PrpD N-terminal" evidence="2">
    <location>
        <begin position="21"/>
        <end position="261"/>
    </location>
</feature>
<feature type="domain" description="MmgE/PrpD C-terminal" evidence="3">
    <location>
        <begin position="286"/>
        <end position="467"/>
    </location>
</feature>
<comment type="similarity">
    <text evidence="1">Belongs to the PrpD family.</text>
</comment>
<dbReference type="PANTHER" id="PTHR16943">
    <property type="entry name" value="2-METHYLCITRATE DEHYDRATASE-RELATED"/>
    <property type="match status" value="1"/>
</dbReference>
<evidence type="ECO:0000313" key="4">
    <source>
        <dbReference type="EMBL" id="WGV16076.1"/>
    </source>
</evidence>
<dbReference type="InterPro" id="IPR042188">
    <property type="entry name" value="MmgE/PrpD_sf_2"/>
</dbReference>
<evidence type="ECO:0000259" key="2">
    <source>
        <dbReference type="Pfam" id="PF03972"/>
    </source>
</evidence>
<dbReference type="RefSeq" id="WP_281466063.1">
    <property type="nucleotide sequence ID" value="NZ_CP124535.1"/>
</dbReference>
<dbReference type="InterPro" id="IPR005656">
    <property type="entry name" value="MmgE_PrpD"/>
</dbReference>